<name>A0ACB9CJB2_ARCLA</name>
<evidence type="ECO:0000313" key="2">
    <source>
        <dbReference type="Proteomes" id="UP001055879"/>
    </source>
</evidence>
<reference evidence="1 2" key="2">
    <citation type="journal article" date="2022" name="Mol. Ecol. Resour.">
        <title>The genomes of chicory, endive, great burdock and yacon provide insights into Asteraceae paleo-polyploidization history and plant inulin production.</title>
        <authorList>
            <person name="Fan W."/>
            <person name="Wang S."/>
            <person name="Wang H."/>
            <person name="Wang A."/>
            <person name="Jiang F."/>
            <person name="Liu H."/>
            <person name="Zhao H."/>
            <person name="Xu D."/>
            <person name="Zhang Y."/>
        </authorList>
    </citation>
    <scope>NUCLEOTIDE SEQUENCE [LARGE SCALE GENOMIC DNA]</scope>
    <source>
        <strain evidence="2">cv. Niubang</strain>
    </source>
</reference>
<organism evidence="1 2">
    <name type="scientific">Arctium lappa</name>
    <name type="common">Greater burdock</name>
    <name type="synonym">Lappa major</name>
    <dbReference type="NCBI Taxonomy" id="4217"/>
    <lineage>
        <taxon>Eukaryota</taxon>
        <taxon>Viridiplantae</taxon>
        <taxon>Streptophyta</taxon>
        <taxon>Embryophyta</taxon>
        <taxon>Tracheophyta</taxon>
        <taxon>Spermatophyta</taxon>
        <taxon>Magnoliopsida</taxon>
        <taxon>eudicotyledons</taxon>
        <taxon>Gunneridae</taxon>
        <taxon>Pentapetalae</taxon>
        <taxon>asterids</taxon>
        <taxon>campanulids</taxon>
        <taxon>Asterales</taxon>
        <taxon>Asteraceae</taxon>
        <taxon>Carduoideae</taxon>
        <taxon>Cardueae</taxon>
        <taxon>Arctiinae</taxon>
        <taxon>Arctium</taxon>
    </lineage>
</organism>
<sequence>MVVTAVVYIVDNVQGLKFVGLGSPEILIPKSYIFEPTFLLPLPAPPIDYNLRLPLPSLACLLTPPQLPRSTAAGHRPFPPAPGTAAAARSLRPVFLLRRLKG</sequence>
<accession>A0ACB9CJB2</accession>
<gene>
    <name evidence="1" type="ORF">L6452_13867</name>
</gene>
<dbReference type="EMBL" id="CM042050">
    <property type="protein sequence ID" value="KAI3734399.1"/>
    <property type="molecule type" value="Genomic_DNA"/>
</dbReference>
<comment type="caution">
    <text evidence="1">The sequence shown here is derived from an EMBL/GenBank/DDBJ whole genome shotgun (WGS) entry which is preliminary data.</text>
</comment>
<keyword evidence="2" id="KW-1185">Reference proteome</keyword>
<evidence type="ECO:0000313" key="1">
    <source>
        <dbReference type="EMBL" id="KAI3734399.1"/>
    </source>
</evidence>
<reference evidence="2" key="1">
    <citation type="journal article" date="2022" name="Mol. Ecol. Resour.">
        <title>The genomes of chicory, endive, great burdock and yacon provide insights into Asteraceae palaeo-polyploidization history and plant inulin production.</title>
        <authorList>
            <person name="Fan W."/>
            <person name="Wang S."/>
            <person name="Wang H."/>
            <person name="Wang A."/>
            <person name="Jiang F."/>
            <person name="Liu H."/>
            <person name="Zhao H."/>
            <person name="Xu D."/>
            <person name="Zhang Y."/>
        </authorList>
    </citation>
    <scope>NUCLEOTIDE SEQUENCE [LARGE SCALE GENOMIC DNA]</scope>
    <source>
        <strain evidence="2">cv. Niubang</strain>
    </source>
</reference>
<dbReference type="Proteomes" id="UP001055879">
    <property type="component" value="Linkage Group LG04"/>
</dbReference>
<proteinExistence type="predicted"/>
<protein>
    <submittedName>
        <fullName evidence="1">Uncharacterized protein</fullName>
    </submittedName>
</protein>